<dbReference type="SUPFAM" id="SSF53901">
    <property type="entry name" value="Thiolase-like"/>
    <property type="match status" value="2"/>
</dbReference>
<dbReference type="AlphaFoldDB" id="A0A5Q2N0W8"/>
<evidence type="ECO:0000259" key="9">
    <source>
        <dbReference type="Pfam" id="PF02803"/>
    </source>
</evidence>
<name>A0A5Q2N0W8_9FIRM</name>
<dbReference type="PROSITE" id="PS00099">
    <property type="entry name" value="THIOLASE_3"/>
    <property type="match status" value="1"/>
</dbReference>
<feature type="domain" description="Thiolase C-terminal" evidence="9">
    <location>
        <begin position="271"/>
        <end position="391"/>
    </location>
</feature>
<sequence length="393" mass="41949">MRKVAIVSAARTAFGKFGGSLSSLKAVDLGATAITGALEKVSLKPSEVQYVYMGQVLQGGAGQIPSRQAARKAEIPWDVPSVTVNKVCASGLISVAMAAKMIAYGEIDAAVAGGMESMSQSTYMLPTARWGQRMFNLEGVDSMVHDGLWCPFYNRHMALHGSESARKFDISREAQDEWALRSQQRAAQAMEKGWLSEELIPVNIPQKKGAPLQVSQDEQPRPDSTIDKLARLQPIFDPQGSVTAGNAPGVNDGGAALVLMSEEKAQELALEPLAYYIAHQEVALEASEMPETPGHAINKVLKQQGMTHHDIDLYEVNEAFASVVLVSQKVAGYDLEKVNQQGGAIAYGHPIGASGGRILATLIHQLRRRGGGYGIAAICSGAAQGDALLLKVE</sequence>
<dbReference type="OrthoDB" id="56116at2"/>
<dbReference type="PANTHER" id="PTHR18919:SF107">
    <property type="entry name" value="ACETYL-COA ACETYLTRANSFERASE, CYTOSOLIC"/>
    <property type="match status" value="1"/>
</dbReference>
<evidence type="ECO:0000256" key="1">
    <source>
        <dbReference type="ARBA" id="ARBA00010982"/>
    </source>
</evidence>
<evidence type="ECO:0000256" key="2">
    <source>
        <dbReference type="ARBA" id="ARBA00012705"/>
    </source>
</evidence>
<evidence type="ECO:0000256" key="5">
    <source>
        <dbReference type="ARBA" id="ARBA00030755"/>
    </source>
</evidence>
<dbReference type="RefSeq" id="WP_153724813.1">
    <property type="nucleotide sequence ID" value="NZ_CP045875.1"/>
</dbReference>
<organism evidence="10 11">
    <name type="scientific">Heliorestis convoluta</name>
    <dbReference type="NCBI Taxonomy" id="356322"/>
    <lineage>
        <taxon>Bacteria</taxon>
        <taxon>Bacillati</taxon>
        <taxon>Bacillota</taxon>
        <taxon>Clostridia</taxon>
        <taxon>Eubacteriales</taxon>
        <taxon>Heliobacteriaceae</taxon>
        <taxon>Heliorestis</taxon>
    </lineage>
</organism>
<accession>A0A5Q2N0W8</accession>
<dbReference type="InterPro" id="IPR020615">
    <property type="entry name" value="Thiolase_acyl_enz_int_AS"/>
</dbReference>
<proteinExistence type="inferred from homology"/>
<dbReference type="EC" id="2.3.1.9" evidence="2"/>
<feature type="active site" description="Proton acceptor" evidence="6">
    <location>
        <position position="349"/>
    </location>
</feature>
<dbReference type="PANTHER" id="PTHR18919">
    <property type="entry name" value="ACETYL-COA C-ACYLTRANSFERASE"/>
    <property type="match status" value="1"/>
</dbReference>
<dbReference type="PROSITE" id="PS00737">
    <property type="entry name" value="THIOLASE_2"/>
    <property type="match status" value="1"/>
</dbReference>
<dbReference type="CDD" id="cd00751">
    <property type="entry name" value="thiolase"/>
    <property type="match status" value="1"/>
</dbReference>
<evidence type="ECO:0000313" key="11">
    <source>
        <dbReference type="Proteomes" id="UP000366051"/>
    </source>
</evidence>
<reference evidence="11" key="1">
    <citation type="submission" date="2019-11" db="EMBL/GenBank/DDBJ databases">
        <title>Genome sequence of Heliorestis convoluta strain HH, an alkaliphilic and minimalistic phototrophic bacterium from a soda lake in Egypt.</title>
        <authorList>
            <person name="Dewey E.D."/>
            <person name="Stokes L.M."/>
            <person name="Burchell B.M."/>
            <person name="Shaffer K.N."/>
            <person name="Huntington A.M."/>
            <person name="Baker J.M."/>
            <person name="Nadendla S."/>
            <person name="Giglio M.G."/>
            <person name="Touchman J.W."/>
            <person name="Blankenship R.E."/>
            <person name="Madigan M.T."/>
            <person name="Sattley W.M."/>
        </authorList>
    </citation>
    <scope>NUCLEOTIDE SEQUENCE [LARGE SCALE GENOMIC DNA]</scope>
    <source>
        <strain evidence="11">HH</strain>
    </source>
</reference>
<evidence type="ECO:0000256" key="6">
    <source>
        <dbReference type="PIRSR" id="PIRSR000429-1"/>
    </source>
</evidence>
<dbReference type="InterPro" id="IPR020610">
    <property type="entry name" value="Thiolase_AS"/>
</dbReference>
<dbReference type="InterPro" id="IPR020616">
    <property type="entry name" value="Thiolase_N"/>
</dbReference>
<dbReference type="PIRSF" id="PIRSF000429">
    <property type="entry name" value="Ac-CoA_Ac_transf"/>
    <property type="match status" value="1"/>
</dbReference>
<dbReference type="KEGG" id="hcv:FTV88_1292"/>
<dbReference type="InterPro" id="IPR016039">
    <property type="entry name" value="Thiolase-like"/>
</dbReference>
<evidence type="ECO:0000259" key="8">
    <source>
        <dbReference type="Pfam" id="PF00108"/>
    </source>
</evidence>
<dbReference type="InterPro" id="IPR002155">
    <property type="entry name" value="Thiolase"/>
</dbReference>
<keyword evidence="3 7" id="KW-0808">Transferase</keyword>
<feature type="active site" description="Proton acceptor" evidence="6">
    <location>
        <position position="379"/>
    </location>
</feature>
<evidence type="ECO:0000256" key="4">
    <source>
        <dbReference type="ARBA" id="ARBA00023315"/>
    </source>
</evidence>
<keyword evidence="4 7" id="KW-0012">Acyltransferase</keyword>
<evidence type="ECO:0000256" key="7">
    <source>
        <dbReference type="RuleBase" id="RU003557"/>
    </source>
</evidence>
<dbReference type="Pfam" id="PF02803">
    <property type="entry name" value="Thiolase_C"/>
    <property type="match status" value="1"/>
</dbReference>
<dbReference type="Proteomes" id="UP000366051">
    <property type="component" value="Chromosome"/>
</dbReference>
<dbReference type="PROSITE" id="PS00098">
    <property type="entry name" value="THIOLASE_1"/>
    <property type="match status" value="1"/>
</dbReference>
<dbReference type="GO" id="GO:0003985">
    <property type="term" value="F:acetyl-CoA C-acetyltransferase activity"/>
    <property type="evidence" value="ECO:0007669"/>
    <property type="project" value="UniProtKB-EC"/>
</dbReference>
<feature type="domain" description="Thiolase N-terminal" evidence="8">
    <location>
        <begin position="4"/>
        <end position="263"/>
    </location>
</feature>
<dbReference type="Gene3D" id="3.40.47.10">
    <property type="match status" value="2"/>
</dbReference>
<dbReference type="Pfam" id="PF00108">
    <property type="entry name" value="Thiolase_N"/>
    <property type="match status" value="1"/>
</dbReference>
<evidence type="ECO:0000313" key="10">
    <source>
        <dbReference type="EMBL" id="QGG47439.1"/>
    </source>
</evidence>
<comment type="similarity">
    <text evidence="1 7">Belongs to the thiolase-like superfamily. Thiolase family.</text>
</comment>
<dbReference type="InterPro" id="IPR020613">
    <property type="entry name" value="Thiolase_CS"/>
</dbReference>
<dbReference type="NCBIfam" id="TIGR01930">
    <property type="entry name" value="AcCoA-C-Actrans"/>
    <property type="match status" value="1"/>
</dbReference>
<dbReference type="InterPro" id="IPR020617">
    <property type="entry name" value="Thiolase_C"/>
</dbReference>
<dbReference type="NCBIfam" id="NF006086">
    <property type="entry name" value="PRK08235.1"/>
    <property type="match status" value="1"/>
</dbReference>
<protein>
    <recommendedName>
        <fullName evidence="2">acetyl-CoA C-acetyltransferase</fullName>
        <ecNumber evidence="2">2.3.1.9</ecNumber>
    </recommendedName>
    <alternativeName>
        <fullName evidence="5">Acetoacetyl-CoA thiolase</fullName>
    </alternativeName>
</protein>
<dbReference type="EMBL" id="CP045875">
    <property type="protein sequence ID" value="QGG47439.1"/>
    <property type="molecule type" value="Genomic_DNA"/>
</dbReference>
<evidence type="ECO:0000256" key="3">
    <source>
        <dbReference type="ARBA" id="ARBA00022679"/>
    </source>
</evidence>
<keyword evidence="11" id="KW-1185">Reference proteome</keyword>
<gene>
    <name evidence="10" type="ORF">FTV88_1292</name>
</gene>
<feature type="active site" description="Acyl-thioester intermediate" evidence="6">
    <location>
        <position position="88"/>
    </location>
</feature>